<keyword evidence="3" id="KW-1185">Reference proteome</keyword>
<name>A0A9P1NCJ2_9PELO</name>
<evidence type="ECO:0000313" key="3">
    <source>
        <dbReference type="Proteomes" id="UP001152747"/>
    </source>
</evidence>
<dbReference type="AlphaFoldDB" id="A0A9P1NCJ2"/>
<gene>
    <name evidence="2" type="ORF">CAMP_LOCUS19219</name>
</gene>
<dbReference type="Proteomes" id="UP001152747">
    <property type="component" value="Unassembled WGS sequence"/>
</dbReference>
<organism evidence="2 3">
    <name type="scientific">Caenorhabditis angaria</name>
    <dbReference type="NCBI Taxonomy" id="860376"/>
    <lineage>
        <taxon>Eukaryota</taxon>
        <taxon>Metazoa</taxon>
        <taxon>Ecdysozoa</taxon>
        <taxon>Nematoda</taxon>
        <taxon>Chromadorea</taxon>
        <taxon>Rhabditida</taxon>
        <taxon>Rhabditina</taxon>
        <taxon>Rhabditomorpha</taxon>
        <taxon>Rhabditoidea</taxon>
        <taxon>Rhabditidae</taxon>
        <taxon>Peloderinae</taxon>
        <taxon>Caenorhabditis</taxon>
    </lineage>
</organism>
<reference evidence="2" key="1">
    <citation type="submission" date="2022-11" db="EMBL/GenBank/DDBJ databases">
        <authorList>
            <person name="Kikuchi T."/>
        </authorList>
    </citation>
    <scope>NUCLEOTIDE SEQUENCE</scope>
    <source>
        <strain evidence="2">PS1010</strain>
    </source>
</reference>
<dbReference type="EMBL" id="CANHGI010000006">
    <property type="protein sequence ID" value="CAI5456582.1"/>
    <property type="molecule type" value="Genomic_DNA"/>
</dbReference>
<protein>
    <submittedName>
        <fullName evidence="2">Uncharacterized protein</fullName>
    </submittedName>
</protein>
<comment type="caution">
    <text evidence="2">The sequence shown here is derived from an EMBL/GenBank/DDBJ whole genome shotgun (WGS) entry which is preliminary data.</text>
</comment>
<accession>A0A9P1NCJ2</accession>
<sequence>MVKFIIHDGLLKPIKDNISQTPKNTLQLKEPWAPKNLAVTPNLDDVKFNLDIVHDDLFKPIKDNISKTPKTPWSSRSRGLQRNWLSHQTKQNY</sequence>
<proteinExistence type="predicted"/>
<evidence type="ECO:0000313" key="2">
    <source>
        <dbReference type="EMBL" id="CAI5456582.1"/>
    </source>
</evidence>
<feature type="region of interest" description="Disordered" evidence="1">
    <location>
        <begin position="68"/>
        <end position="93"/>
    </location>
</feature>
<evidence type="ECO:0000256" key="1">
    <source>
        <dbReference type="SAM" id="MobiDB-lite"/>
    </source>
</evidence>